<dbReference type="Proteomes" id="UP000006049">
    <property type="component" value="Chromosome"/>
</dbReference>
<dbReference type="Pfam" id="PF22777">
    <property type="entry name" value="VKGC_lumenal_dom"/>
    <property type="match status" value="1"/>
</dbReference>
<feature type="transmembrane region" description="Helical" evidence="7">
    <location>
        <begin position="88"/>
        <end position="104"/>
    </location>
</feature>
<evidence type="ECO:0000256" key="2">
    <source>
        <dbReference type="ARBA" id="ARBA00022692"/>
    </source>
</evidence>
<proteinExistence type="predicted"/>
<keyword evidence="6" id="KW-0456">Lyase</keyword>
<keyword evidence="2 7" id="KW-0812">Transmembrane</keyword>
<dbReference type="RefSeq" id="WP_014781785.1">
    <property type="nucleotide sequence ID" value="NC_018013.1"/>
</dbReference>
<dbReference type="InterPro" id="IPR011020">
    <property type="entry name" value="HTTM-like"/>
</dbReference>
<evidence type="ECO:0000256" key="3">
    <source>
        <dbReference type="ARBA" id="ARBA00022989"/>
    </source>
</evidence>
<dbReference type="PANTHER" id="PTHR12639">
    <property type="entry name" value="VITAMIN K-DEPENDENT GAMMA-CARBOXYLASE"/>
    <property type="match status" value="1"/>
</dbReference>
<evidence type="ECO:0000256" key="7">
    <source>
        <dbReference type="SAM" id="Phobius"/>
    </source>
</evidence>
<feature type="transmembrane region" description="Helical" evidence="7">
    <location>
        <begin position="288"/>
        <end position="306"/>
    </location>
</feature>
<dbReference type="STRING" id="746697.Aeqsu_1028"/>
<reference evidence="9 10" key="1">
    <citation type="submission" date="2012-06" db="EMBL/GenBank/DDBJ databases">
        <title>The complete genome of Aequorivita sublithincola DSM 14238.</title>
        <authorList>
            <consortium name="US DOE Joint Genome Institute (JGI-PGF)"/>
            <person name="Lucas S."/>
            <person name="Copeland A."/>
            <person name="Lapidus A."/>
            <person name="Goodwin L."/>
            <person name="Pitluck S."/>
            <person name="Peters L."/>
            <person name="Munk A.C.C."/>
            <person name="Kyrpides N."/>
            <person name="Mavromatis K."/>
            <person name="Pagani I."/>
            <person name="Ivanova N."/>
            <person name="Ovchinnikova G."/>
            <person name="Zeytun A."/>
            <person name="Detter J.C."/>
            <person name="Han C."/>
            <person name="Land M."/>
            <person name="Hauser L."/>
            <person name="Markowitz V."/>
            <person name="Cheng J.-F."/>
            <person name="Hugenholtz P."/>
            <person name="Woyke T."/>
            <person name="Wu D."/>
            <person name="Tindall B."/>
            <person name="Faehnrich R."/>
            <person name="Brambilla E."/>
            <person name="Klenk H.-P."/>
            <person name="Eisen J.A."/>
        </authorList>
    </citation>
    <scope>NUCLEOTIDE SEQUENCE [LARGE SCALE GENOMIC DNA]</scope>
    <source>
        <strain evidence="10">DSM 14238 / LMG 21431 / ACAM 643 / 9-3</strain>
    </source>
</reference>
<feature type="transmembrane region" description="Helical" evidence="7">
    <location>
        <begin position="201"/>
        <end position="221"/>
    </location>
</feature>
<dbReference type="InterPro" id="IPR007782">
    <property type="entry name" value="VKG_COase"/>
</dbReference>
<dbReference type="AlphaFoldDB" id="I3YU59"/>
<dbReference type="PATRIC" id="fig|746697.3.peg.1034"/>
<dbReference type="InterPro" id="IPR053934">
    <property type="entry name" value="HTTM_dom"/>
</dbReference>
<evidence type="ECO:0000256" key="6">
    <source>
        <dbReference type="ARBA" id="ARBA00023239"/>
    </source>
</evidence>
<dbReference type="EMBL" id="CP003280">
    <property type="protein sequence ID" value="AFL80527.1"/>
    <property type="molecule type" value="Genomic_DNA"/>
</dbReference>
<dbReference type="KEGG" id="asl:Aeqsu_1028"/>
<organism evidence="9 10">
    <name type="scientific">Aequorivita sublithincola (strain DSM 14238 / LMG 21431 / ACAM 643 / 9-3)</name>
    <dbReference type="NCBI Taxonomy" id="746697"/>
    <lineage>
        <taxon>Bacteria</taxon>
        <taxon>Pseudomonadati</taxon>
        <taxon>Bacteroidota</taxon>
        <taxon>Flavobacteriia</taxon>
        <taxon>Flavobacteriales</taxon>
        <taxon>Flavobacteriaceae</taxon>
        <taxon>Aequorivita</taxon>
    </lineage>
</organism>
<dbReference type="OrthoDB" id="341137at2"/>
<evidence type="ECO:0000256" key="4">
    <source>
        <dbReference type="ARBA" id="ARBA00023136"/>
    </source>
</evidence>
<keyword evidence="3 7" id="KW-1133">Transmembrane helix</keyword>
<feature type="domain" description="HTTM-like" evidence="8">
    <location>
        <begin position="6"/>
        <end position="266"/>
    </location>
</feature>
<evidence type="ECO:0000259" key="8">
    <source>
        <dbReference type="SMART" id="SM00752"/>
    </source>
</evidence>
<keyword evidence="4 7" id="KW-0472">Membrane</keyword>
<name>I3YU59_AEQSU</name>
<evidence type="ECO:0000313" key="9">
    <source>
        <dbReference type="EMBL" id="AFL80527.1"/>
    </source>
</evidence>
<protein>
    <submittedName>
        <fullName evidence="9">Vitamin K-dependent gamma-carboxylase</fullName>
    </submittedName>
</protein>
<evidence type="ECO:0000256" key="1">
    <source>
        <dbReference type="ARBA" id="ARBA00004127"/>
    </source>
</evidence>
<gene>
    <name evidence="9" type="ordered locus">Aeqsu_1028</name>
</gene>
<feature type="transmembrane region" description="Helical" evidence="7">
    <location>
        <begin position="65"/>
        <end position="83"/>
    </location>
</feature>
<dbReference type="HOGENOM" id="CLU_020495_1_0_10"/>
<evidence type="ECO:0000256" key="5">
    <source>
        <dbReference type="ARBA" id="ARBA00023157"/>
    </source>
</evidence>
<dbReference type="Pfam" id="PF05090">
    <property type="entry name" value="HTTM"/>
    <property type="match status" value="1"/>
</dbReference>
<sequence>MNKFLFKQIDNIGLVLFRVVFGLLIATEAFGAIATGWLRRTLIEPPFTFNFIGFDFLQNLQGSNILYFYFVIMGIFGIFVMLGYKYRFSIIAYAIMWTAVYLMQKSSYNNHYYLMMLLCWIMAFLPANRWFSLDAKINPEIKSPAMPRWVLLILILQVWIVYTFASVAKFYPDWLDASMAAMLMSGKSDYWLIGGLLQETWVHWSIAYTGILFDLLIVPLMLWKRTRLLGFVISVFFHLFNSIIFQIGIFPYMSIAFALFFFSPEILQKRFLPKKKIYTGNEIIIPKYKNLIVGVFSIYFLFQLGLPLRHWFFKDDVLWTEEGHRLSWRMMLRSKSGSLTVWVKDKATGEKQLYNYGKIVGEKQQGSVATKPDIMWQLAKKIKMLEAAEGRDVSVYMEAMVRVNGGNYYPFTDSTIDLAAEEWHPFKHSEWILPSPKDYNEKPVKE</sequence>
<dbReference type="GO" id="GO:0019842">
    <property type="term" value="F:vitamin binding"/>
    <property type="evidence" value="ECO:0007669"/>
    <property type="project" value="TreeGrafter"/>
</dbReference>
<dbReference type="GO" id="GO:0008488">
    <property type="term" value="F:gamma-glutamyl carboxylase activity"/>
    <property type="evidence" value="ECO:0007669"/>
    <property type="project" value="InterPro"/>
</dbReference>
<feature type="transmembrane region" description="Helical" evidence="7">
    <location>
        <begin position="12"/>
        <end position="38"/>
    </location>
</feature>
<dbReference type="GO" id="GO:0012505">
    <property type="term" value="C:endomembrane system"/>
    <property type="evidence" value="ECO:0007669"/>
    <property type="project" value="UniProtKB-SubCell"/>
</dbReference>
<dbReference type="eggNOG" id="COG3250">
    <property type="taxonomic scope" value="Bacteria"/>
</dbReference>
<feature type="transmembrane region" description="Helical" evidence="7">
    <location>
        <begin position="110"/>
        <end position="128"/>
    </location>
</feature>
<dbReference type="PANTHER" id="PTHR12639:SF7">
    <property type="entry name" value="HTTM DOMAIN-CONTAINING PROTEIN"/>
    <property type="match status" value="1"/>
</dbReference>
<accession>I3YU59</accession>
<dbReference type="InterPro" id="IPR053935">
    <property type="entry name" value="VKGC_lumenal_dom"/>
</dbReference>
<keyword evidence="5" id="KW-1015">Disulfide bond</keyword>
<evidence type="ECO:0000313" key="10">
    <source>
        <dbReference type="Proteomes" id="UP000006049"/>
    </source>
</evidence>
<keyword evidence="10" id="KW-1185">Reference proteome</keyword>
<feature type="transmembrane region" description="Helical" evidence="7">
    <location>
        <begin position="228"/>
        <end position="244"/>
    </location>
</feature>
<comment type="subcellular location">
    <subcellularLocation>
        <location evidence="1">Endomembrane system</location>
        <topology evidence="1">Multi-pass membrane protein</topology>
    </subcellularLocation>
</comment>
<dbReference type="SMART" id="SM00752">
    <property type="entry name" value="HTTM"/>
    <property type="match status" value="1"/>
</dbReference>
<feature type="transmembrane region" description="Helical" evidence="7">
    <location>
        <begin position="149"/>
        <end position="171"/>
    </location>
</feature>